<reference evidence="2" key="1">
    <citation type="journal article" date="2019" name="Int. J. Syst. Evol. Microbiol.">
        <title>The Global Catalogue of Microorganisms (GCM) 10K type strain sequencing project: providing services to taxonomists for standard genome sequencing and annotation.</title>
        <authorList>
            <consortium name="The Broad Institute Genomics Platform"/>
            <consortium name="The Broad Institute Genome Sequencing Center for Infectious Disease"/>
            <person name="Wu L."/>
            <person name="Ma J."/>
        </authorList>
    </citation>
    <scope>NUCLEOTIDE SEQUENCE [LARGE SCALE GENOMIC DNA]</scope>
    <source>
        <strain evidence="2">KACC 12508</strain>
    </source>
</reference>
<evidence type="ECO:0000313" key="1">
    <source>
        <dbReference type="EMBL" id="MFC7288217.1"/>
    </source>
</evidence>
<evidence type="ECO:0000313" key="2">
    <source>
        <dbReference type="Proteomes" id="UP001596542"/>
    </source>
</evidence>
<organism evidence="1 2">
    <name type="scientific">Herminiimonas glaciei</name>
    <dbReference type="NCBI Taxonomy" id="523788"/>
    <lineage>
        <taxon>Bacteria</taxon>
        <taxon>Pseudomonadati</taxon>
        <taxon>Pseudomonadota</taxon>
        <taxon>Betaproteobacteria</taxon>
        <taxon>Burkholderiales</taxon>
        <taxon>Oxalobacteraceae</taxon>
        <taxon>Herminiimonas</taxon>
    </lineage>
</organism>
<name>A0ABW2IB98_9BURK</name>
<dbReference type="Proteomes" id="UP001596542">
    <property type="component" value="Unassembled WGS sequence"/>
</dbReference>
<accession>A0ABW2IB98</accession>
<gene>
    <name evidence="1" type="ORF">ACFQPC_09245</name>
</gene>
<keyword evidence="2" id="KW-1185">Reference proteome</keyword>
<dbReference type="RefSeq" id="WP_382271576.1">
    <property type="nucleotide sequence ID" value="NZ_JBHTBU010000001.1"/>
</dbReference>
<proteinExistence type="predicted"/>
<comment type="caution">
    <text evidence="1">The sequence shown here is derived from an EMBL/GenBank/DDBJ whole genome shotgun (WGS) entry which is preliminary data.</text>
</comment>
<protein>
    <submittedName>
        <fullName evidence="1">Uncharacterized protein</fullName>
    </submittedName>
</protein>
<dbReference type="EMBL" id="JBHTBU010000001">
    <property type="protein sequence ID" value="MFC7288217.1"/>
    <property type="molecule type" value="Genomic_DNA"/>
</dbReference>
<sequence length="233" mass="26777">MTRKDWLSSSWEKAFPSRRDPKKVVQFMHEQWRELFKTNPAAIDVDIPGNREPKITEFFCEHLRNNSVAGGLTGYFSYENQHGTIEPGATKLSRRIRTDIQYLFYAPNSPSIVHLVFEFKKLKNTAASRKSYYGTDGMLRFISGDYQSRWAYGFMVGLLDREGAEAVKQLKTALQKPGVASHPLHLIKDINGKLISDPSLNMPNIAHFDTKHSRTLHGENRDLMLCHLFFDVQ</sequence>